<dbReference type="SUPFAM" id="SSF55486">
    <property type="entry name" value="Metalloproteases ('zincins'), catalytic domain"/>
    <property type="match status" value="1"/>
</dbReference>
<proteinExistence type="predicted"/>
<evidence type="ECO:0000313" key="3">
    <source>
        <dbReference type="Proteomes" id="UP000494206"/>
    </source>
</evidence>
<dbReference type="EMBL" id="CADEPM010000006">
    <property type="protein sequence ID" value="CAB3407849.1"/>
    <property type="molecule type" value="Genomic_DNA"/>
</dbReference>
<dbReference type="OrthoDB" id="7925137at2759"/>
<reference evidence="2 3" key="1">
    <citation type="submission" date="2020-04" db="EMBL/GenBank/DDBJ databases">
        <authorList>
            <person name="Laetsch R D."/>
            <person name="Stevens L."/>
            <person name="Kumar S."/>
            <person name="Blaxter L. M."/>
        </authorList>
    </citation>
    <scope>NUCLEOTIDE SEQUENCE [LARGE SCALE GENOMIC DNA]</scope>
</reference>
<accession>A0A8S1F4T8</accession>
<dbReference type="Proteomes" id="UP000494206">
    <property type="component" value="Unassembled WGS sequence"/>
</dbReference>
<gene>
    <name evidence="2" type="ORF">CBOVIS_LOCUS9710</name>
</gene>
<evidence type="ECO:0000313" key="2">
    <source>
        <dbReference type="EMBL" id="CAB3407849.1"/>
    </source>
</evidence>
<feature type="signal peptide" evidence="1">
    <location>
        <begin position="1"/>
        <end position="19"/>
    </location>
</feature>
<sequence length="104" mass="12243">MYQILLFLASIHIIPFTHSKPYSVDFIVAHLNKYANESINPCDDFYAHVCPPEGINFMRNLYEELTDDDEQTQLDFMSSNDLVIFFHKFSLRNWSRGDLRGNYS</sequence>
<feature type="chain" id="PRO_5035777455" description="Peptidase M13 N-terminal domain-containing protein" evidence="1">
    <location>
        <begin position="20"/>
        <end position="104"/>
    </location>
</feature>
<evidence type="ECO:0008006" key="4">
    <source>
        <dbReference type="Google" id="ProtNLM"/>
    </source>
</evidence>
<comment type="caution">
    <text evidence="2">The sequence shown here is derived from an EMBL/GenBank/DDBJ whole genome shotgun (WGS) entry which is preliminary data.</text>
</comment>
<dbReference type="AlphaFoldDB" id="A0A8S1F4T8"/>
<keyword evidence="3" id="KW-1185">Reference proteome</keyword>
<evidence type="ECO:0000256" key="1">
    <source>
        <dbReference type="SAM" id="SignalP"/>
    </source>
</evidence>
<keyword evidence="1" id="KW-0732">Signal</keyword>
<organism evidence="2 3">
    <name type="scientific">Caenorhabditis bovis</name>
    <dbReference type="NCBI Taxonomy" id="2654633"/>
    <lineage>
        <taxon>Eukaryota</taxon>
        <taxon>Metazoa</taxon>
        <taxon>Ecdysozoa</taxon>
        <taxon>Nematoda</taxon>
        <taxon>Chromadorea</taxon>
        <taxon>Rhabditida</taxon>
        <taxon>Rhabditina</taxon>
        <taxon>Rhabditomorpha</taxon>
        <taxon>Rhabditoidea</taxon>
        <taxon>Rhabditidae</taxon>
        <taxon>Peloderinae</taxon>
        <taxon>Caenorhabditis</taxon>
    </lineage>
</organism>
<protein>
    <recommendedName>
        <fullName evidence="4">Peptidase M13 N-terminal domain-containing protein</fullName>
    </recommendedName>
</protein>
<name>A0A8S1F4T8_9PELO</name>